<gene>
    <name evidence="3" type="ORF">DWX92_00625</name>
</gene>
<dbReference type="Pfam" id="PF07282">
    <property type="entry name" value="Cas12f1-like_TNB"/>
    <property type="match status" value="1"/>
</dbReference>
<protein>
    <submittedName>
        <fullName evidence="3">Transposase</fullName>
    </submittedName>
</protein>
<name>A0A412JAY0_9FIRM</name>
<accession>A0A412JAY0</accession>
<evidence type="ECO:0000313" key="4">
    <source>
        <dbReference type="Proteomes" id="UP000285274"/>
    </source>
</evidence>
<comment type="caution">
    <text evidence="3">The sequence shown here is derived from an EMBL/GenBank/DDBJ whole genome shotgun (WGS) entry which is preliminary data.</text>
</comment>
<dbReference type="PANTHER" id="PTHR30405:SF25">
    <property type="entry name" value="RNA-GUIDED DNA ENDONUCLEASE INSQ-RELATED"/>
    <property type="match status" value="1"/>
</dbReference>
<sequence length="96" mass="11027">KVDNMLKNHNLAQSISDVSWSKFTTQLEYKAEWYGKVIKKVDTFYASSQICHCCGYKNEGTKDLNVREWTCPKCHSNHDRDVNASINILMQGIIAN</sequence>
<evidence type="ECO:0000256" key="1">
    <source>
        <dbReference type="ARBA" id="ARBA00023125"/>
    </source>
</evidence>
<dbReference type="InterPro" id="IPR051399">
    <property type="entry name" value="RNA-guided_DNA_endo/Transpos"/>
</dbReference>
<dbReference type="InterPro" id="IPR010095">
    <property type="entry name" value="Cas12f1-like_TNB"/>
</dbReference>
<evidence type="ECO:0000259" key="2">
    <source>
        <dbReference type="Pfam" id="PF07282"/>
    </source>
</evidence>
<feature type="domain" description="Cas12f1-like TNB" evidence="2">
    <location>
        <begin position="20"/>
        <end position="88"/>
    </location>
</feature>
<evidence type="ECO:0000313" key="3">
    <source>
        <dbReference type="EMBL" id="RGS49464.1"/>
    </source>
</evidence>
<dbReference type="PANTHER" id="PTHR30405">
    <property type="entry name" value="TRANSPOSASE"/>
    <property type="match status" value="1"/>
</dbReference>
<reference evidence="3 4" key="1">
    <citation type="submission" date="2018-08" db="EMBL/GenBank/DDBJ databases">
        <title>A genome reference for cultivated species of the human gut microbiota.</title>
        <authorList>
            <person name="Zou Y."/>
            <person name="Xue W."/>
            <person name="Luo G."/>
        </authorList>
    </citation>
    <scope>NUCLEOTIDE SEQUENCE [LARGE SCALE GENOMIC DNA]</scope>
    <source>
        <strain evidence="3 4">AF22-10AC</strain>
    </source>
</reference>
<dbReference type="NCBIfam" id="NF040570">
    <property type="entry name" value="guided_TnpB"/>
    <property type="match status" value="1"/>
</dbReference>
<feature type="non-terminal residue" evidence="3">
    <location>
        <position position="1"/>
    </location>
</feature>
<dbReference type="GO" id="GO:0003677">
    <property type="term" value="F:DNA binding"/>
    <property type="evidence" value="ECO:0007669"/>
    <property type="project" value="UniProtKB-KW"/>
</dbReference>
<proteinExistence type="predicted"/>
<keyword evidence="1" id="KW-0238">DNA-binding</keyword>
<dbReference type="Proteomes" id="UP000285274">
    <property type="component" value="Unassembled WGS sequence"/>
</dbReference>
<organism evidence="3 4">
    <name type="scientific">Holdemanella biformis</name>
    <dbReference type="NCBI Taxonomy" id="1735"/>
    <lineage>
        <taxon>Bacteria</taxon>
        <taxon>Bacillati</taxon>
        <taxon>Bacillota</taxon>
        <taxon>Erysipelotrichia</taxon>
        <taxon>Erysipelotrichales</taxon>
        <taxon>Erysipelotrichaceae</taxon>
        <taxon>Holdemanella</taxon>
    </lineage>
</organism>
<dbReference type="RefSeq" id="WP_220412558.1">
    <property type="nucleotide sequence ID" value="NZ_QRVM01000001.1"/>
</dbReference>
<dbReference type="EMBL" id="QRVM01000001">
    <property type="protein sequence ID" value="RGS49464.1"/>
    <property type="molecule type" value="Genomic_DNA"/>
</dbReference>
<dbReference type="AlphaFoldDB" id="A0A412JAY0"/>